<organism evidence="2 3">
    <name type="scientific">Abeliophyllum distichum</name>
    <dbReference type="NCBI Taxonomy" id="126358"/>
    <lineage>
        <taxon>Eukaryota</taxon>
        <taxon>Viridiplantae</taxon>
        <taxon>Streptophyta</taxon>
        <taxon>Embryophyta</taxon>
        <taxon>Tracheophyta</taxon>
        <taxon>Spermatophyta</taxon>
        <taxon>Magnoliopsida</taxon>
        <taxon>eudicotyledons</taxon>
        <taxon>Gunneridae</taxon>
        <taxon>Pentapetalae</taxon>
        <taxon>asterids</taxon>
        <taxon>lamiids</taxon>
        <taxon>Lamiales</taxon>
        <taxon>Oleaceae</taxon>
        <taxon>Forsythieae</taxon>
        <taxon>Abeliophyllum</taxon>
    </lineage>
</organism>
<dbReference type="EMBL" id="JBFOLK010000008">
    <property type="protein sequence ID" value="KAL2492058.1"/>
    <property type="molecule type" value="Genomic_DNA"/>
</dbReference>
<sequence length="285" mass="32175">MVSFCSFDPIPISNVGQTFFTPYDAGKSLSEVAEFGPQLPKGAILVELKVHEEVTITCVYPEMVKPDSGNRPTFYEITIDDLDVWNSDSESEDEIGDGWTYTGGMEYRVQSIEEVSSKESQEARTLMKRRHQKAPQLPSPDTYDEKTRSRRKSRNNQMRKTKIKARANAKSTKMEATSRPFPRPVTLEKNFPKSFFDKQCFTSNVINADGGSALNLSFDDRMAPIAALIDPEAYQGKVLEPSKSTTYQDCMPPSRSTMMIYNLDLACIINHYTLVAISENVNYIE</sequence>
<comment type="caution">
    <text evidence="2">The sequence shown here is derived from an EMBL/GenBank/DDBJ whole genome shotgun (WGS) entry which is preliminary data.</text>
</comment>
<accession>A0ABD1RUS6</accession>
<evidence type="ECO:0000313" key="2">
    <source>
        <dbReference type="EMBL" id="KAL2492058.1"/>
    </source>
</evidence>
<proteinExistence type="predicted"/>
<keyword evidence="3" id="KW-1185">Reference proteome</keyword>
<name>A0ABD1RUS6_9LAMI</name>
<dbReference type="Proteomes" id="UP001604336">
    <property type="component" value="Unassembled WGS sequence"/>
</dbReference>
<reference evidence="3" key="1">
    <citation type="submission" date="2024-07" db="EMBL/GenBank/DDBJ databases">
        <title>Two chromosome-level genome assemblies of Korean endemic species Abeliophyllum distichum and Forsythia ovata (Oleaceae).</title>
        <authorList>
            <person name="Jang H."/>
        </authorList>
    </citation>
    <scope>NUCLEOTIDE SEQUENCE [LARGE SCALE GENOMIC DNA]</scope>
</reference>
<evidence type="ECO:0000256" key="1">
    <source>
        <dbReference type="SAM" id="MobiDB-lite"/>
    </source>
</evidence>
<feature type="compositionally biased region" description="Basic residues" evidence="1">
    <location>
        <begin position="148"/>
        <end position="167"/>
    </location>
</feature>
<protein>
    <submittedName>
        <fullName evidence="2">Uncharacterized protein</fullName>
    </submittedName>
</protein>
<dbReference type="AlphaFoldDB" id="A0ABD1RUS6"/>
<gene>
    <name evidence="2" type="ORF">Adt_27686</name>
</gene>
<feature type="region of interest" description="Disordered" evidence="1">
    <location>
        <begin position="113"/>
        <end position="184"/>
    </location>
</feature>
<evidence type="ECO:0000313" key="3">
    <source>
        <dbReference type="Proteomes" id="UP001604336"/>
    </source>
</evidence>